<feature type="domain" description="Putative Flp pilus-assembly TadG-like N-terminal" evidence="2">
    <location>
        <begin position="12"/>
        <end position="56"/>
    </location>
</feature>
<accession>A0ABP9VJQ4</accession>
<evidence type="ECO:0000313" key="3">
    <source>
        <dbReference type="EMBL" id="GAA5505424.1"/>
    </source>
</evidence>
<evidence type="ECO:0000259" key="2">
    <source>
        <dbReference type="Pfam" id="PF13400"/>
    </source>
</evidence>
<feature type="transmembrane region" description="Helical" evidence="1">
    <location>
        <begin position="12"/>
        <end position="37"/>
    </location>
</feature>
<dbReference type="Pfam" id="PF13400">
    <property type="entry name" value="Tad"/>
    <property type="match status" value="1"/>
</dbReference>
<keyword evidence="4" id="KW-1185">Reference proteome</keyword>
<keyword evidence="1" id="KW-0812">Transmembrane</keyword>
<name>A0ABP9VJQ4_9BACT</name>
<evidence type="ECO:0000256" key="1">
    <source>
        <dbReference type="SAM" id="Phobius"/>
    </source>
</evidence>
<proteinExistence type="predicted"/>
<protein>
    <recommendedName>
        <fullName evidence="2">Putative Flp pilus-assembly TadG-like N-terminal domain-containing protein</fullName>
    </recommendedName>
</protein>
<keyword evidence="1" id="KW-0472">Membrane</keyword>
<reference evidence="3 4" key="1">
    <citation type="submission" date="2024-02" db="EMBL/GenBank/DDBJ databases">
        <title>Rhodopirellula caenicola NBRC 110016.</title>
        <authorList>
            <person name="Ichikawa N."/>
            <person name="Katano-Makiyama Y."/>
            <person name="Hidaka K."/>
        </authorList>
    </citation>
    <scope>NUCLEOTIDE SEQUENCE [LARGE SCALE GENOMIC DNA]</scope>
    <source>
        <strain evidence="3 4">NBRC 110016</strain>
    </source>
</reference>
<keyword evidence="1" id="KW-1133">Transmembrane helix</keyword>
<sequence>MLQRRLKNRRGGYVLVLVATMLFGLFAMAALVIDLGFARVAQRQMQTAADAAALEGLRGEGIVSYGDRQVAAEVLIAWTFDDDLDETNGDIGALGGGPIVAFSGGAGNLDLNASELMTVDTNDQTYKPTMQRSLNPVNGSEFTVAIQRGGTVLEPYDLLSEGPSVPYLFARGSLLNRESIGDGIAAGGVARAVTEKALSVGPPINDTAGSLIYPGAIAIGYSLADWNGSRSNPRQMDTPKTVIGQTVTDVGGATPIDGYCCIFSTIDGVDRVVGFGRIEGAVALPSSVAIANAIGRQGSAWNQIDATVRDDVMTQNKTIVGGLLVARLAPGT</sequence>
<comment type="caution">
    <text evidence="3">The sequence shown here is derived from an EMBL/GenBank/DDBJ whole genome shotgun (WGS) entry which is preliminary data.</text>
</comment>
<dbReference type="RefSeq" id="WP_345682452.1">
    <property type="nucleotide sequence ID" value="NZ_BAABRO010000001.1"/>
</dbReference>
<dbReference type="InterPro" id="IPR028087">
    <property type="entry name" value="Tad_N"/>
</dbReference>
<gene>
    <name evidence="3" type="ORF">Rcae01_00869</name>
</gene>
<dbReference type="Proteomes" id="UP001416858">
    <property type="component" value="Unassembled WGS sequence"/>
</dbReference>
<dbReference type="EMBL" id="BAABRO010000001">
    <property type="protein sequence ID" value="GAA5505424.1"/>
    <property type="molecule type" value="Genomic_DNA"/>
</dbReference>
<organism evidence="3 4">
    <name type="scientific">Novipirellula caenicola</name>
    <dbReference type="NCBI Taxonomy" id="1536901"/>
    <lineage>
        <taxon>Bacteria</taxon>
        <taxon>Pseudomonadati</taxon>
        <taxon>Planctomycetota</taxon>
        <taxon>Planctomycetia</taxon>
        <taxon>Pirellulales</taxon>
        <taxon>Pirellulaceae</taxon>
        <taxon>Novipirellula</taxon>
    </lineage>
</organism>
<evidence type="ECO:0000313" key="4">
    <source>
        <dbReference type="Proteomes" id="UP001416858"/>
    </source>
</evidence>